<name>A0AAD7CRT5_MYCRO</name>
<gene>
    <name evidence="2" type="ORF">B0H17DRAFT_1145119</name>
</gene>
<feature type="compositionally biased region" description="Basic residues" evidence="1">
    <location>
        <begin position="45"/>
        <end position="54"/>
    </location>
</feature>
<organism evidence="2 3">
    <name type="scientific">Mycena rosella</name>
    <name type="common">Pink bonnet</name>
    <name type="synonym">Agaricus rosellus</name>
    <dbReference type="NCBI Taxonomy" id="1033263"/>
    <lineage>
        <taxon>Eukaryota</taxon>
        <taxon>Fungi</taxon>
        <taxon>Dikarya</taxon>
        <taxon>Basidiomycota</taxon>
        <taxon>Agaricomycotina</taxon>
        <taxon>Agaricomycetes</taxon>
        <taxon>Agaricomycetidae</taxon>
        <taxon>Agaricales</taxon>
        <taxon>Marasmiineae</taxon>
        <taxon>Mycenaceae</taxon>
        <taxon>Mycena</taxon>
    </lineage>
</organism>
<comment type="caution">
    <text evidence="2">The sequence shown here is derived from an EMBL/GenBank/DDBJ whole genome shotgun (WGS) entry which is preliminary data.</text>
</comment>
<dbReference type="EMBL" id="JARKIE010000264">
    <property type="protein sequence ID" value="KAJ7659986.1"/>
    <property type="molecule type" value="Genomic_DNA"/>
</dbReference>
<accession>A0AAD7CRT5</accession>
<sequence length="321" mass="35634">MDAPTTVTTEPSDLGGGLRLNSTRMTATGYFERLYAPAEYAKATASKKPRRRKQNREQDVTPTTLTHTANAEILVPEALQMNQPSISATDSTSMPSQSSSLAPDLDAPHQARAILAAHTGRCSHCAKTSWLGRWHETKLLPGMLCDQCHMHECKYGTLRPHAVVFYSPNDSIPNQPRLTTSFAPHALQTHIASSFFTPPEIPLQAPPVPVVKEEEGEGTSTNLAPAPQQCSHCDCRIDTSRPSRSRHSNFLEGGILCGVCSAYERAHGRSEHQPPWHREKVVQGQARDWGLALQRLLQLRWKHNRPRPQALIDRAQAQRLK</sequence>
<keyword evidence="3" id="KW-1185">Reference proteome</keyword>
<feature type="region of interest" description="Disordered" evidence="1">
    <location>
        <begin position="42"/>
        <end position="64"/>
    </location>
</feature>
<reference evidence="2" key="1">
    <citation type="submission" date="2023-03" db="EMBL/GenBank/DDBJ databases">
        <title>Massive genome expansion in bonnet fungi (Mycena s.s.) driven by repeated elements and novel gene families across ecological guilds.</title>
        <authorList>
            <consortium name="Lawrence Berkeley National Laboratory"/>
            <person name="Harder C.B."/>
            <person name="Miyauchi S."/>
            <person name="Viragh M."/>
            <person name="Kuo A."/>
            <person name="Thoen E."/>
            <person name="Andreopoulos B."/>
            <person name="Lu D."/>
            <person name="Skrede I."/>
            <person name="Drula E."/>
            <person name="Henrissat B."/>
            <person name="Morin E."/>
            <person name="Kohler A."/>
            <person name="Barry K."/>
            <person name="LaButti K."/>
            <person name="Morin E."/>
            <person name="Salamov A."/>
            <person name="Lipzen A."/>
            <person name="Mereny Z."/>
            <person name="Hegedus B."/>
            <person name="Baldrian P."/>
            <person name="Stursova M."/>
            <person name="Weitz H."/>
            <person name="Taylor A."/>
            <person name="Grigoriev I.V."/>
            <person name="Nagy L.G."/>
            <person name="Martin F."/>
            <person name="Kauserud H."/>
        </authorList>
    </citation>
    <scope>NUCLEOTIDE SEQUENCE</scope>
    <source>
        <strain evidence="2">CBHHK067</strain>
    </source>
</reference>
<feature type="region of interest" description="Disordered" evidence="1">
    <location>
        <begin position="1"/>
        <end position="21"/>
    </location>
</feature>
<evidence type="ECO:0000256" key="1">
    <source>
        <dbReference type="SAM" id="MobiDB-lite"/>
    </source>
</evidence>
<evidence type="ECO:0008006" key="4">
    <source>
        <dbReference type="Google" id="ProtNLM"/>
    </source>
</evidence>
<dbReference type="AlphaFoldDB" id="A0AAD7CRT5"/>
<dbReference type="Proteomes" id="UP001221757">
    <property type="component" value="Unassembled WGS sequence"/>
</dbReference>
<protein>
    <recommendedName>
        <fullName evidence="4">GATA-type domain-containing protein</fullName>
    </recommendedName>
</protein>
<feature type="compositionally biased region" description="Polar residues" evidence="1">
    <location>
        <begin position="1"/>
        <end position="11"/>
    </location>
</feature>
<evidence type="ECO:0000313" key="3">
    <source>
        <dbReference type="Proteomes" id="UP001221757"/>
    </source>
</evidence>
<evidence type="ECO:0000313" key="2">
    <source>
        <dbReference type="EMBL" id="KAJ7659986.1"/>
    </source>
</evidence>
<proteinExistence type="predicted"/>